<gene>
    <name evidence="2" type="ORF">GCM10009665_26190</name>
</gene>
<reference evidence="2 3" key="1">
    <citation type="journal article" date="2019" name="Int. J. Syst. Evol. Microbiol.">
        <title>The Global Catalogue of Microorganisms (GCM) 10K type strain sequencing project: providing services to taxonomists for standard genome sequencing and annotation.</title>
        <authorList>
            <consortium name="The Broad Institute Genomics Platform"/>
            <consortium name="The Broad Institute Genome Sequencing Center for Infectious Disease"/>
            <person name="Wu L."/>
            <person name="Ma J."/>
        </authorList>
    </citation>
    <scope>NUCLEOTIDE SEQUENCE [LARGE SCALE GENOMIC DNA]</scope>
    <source>
        <strain evidence="2 3">JCM 13004</strain>
    </source>
</reference>
<evidence type="ECO:0000313" key="2">
    <source>
        <dbReference type="EMBL" id="GAA1234769.1"/>
    </source>
</evidence>
<evidence type="ECO:0000256" key="1">
    <source>
        <dbReference type="SAM" id="Phobius"/>
    </source>
</evidence>
<keyword evidence="1" id="KW-0472">Membrane</keyword>
<comment type="caution">
    <text evidence="2">The sequence shown here is derived from an EMBL/GenBank/DDBJ whole genome shotgun (WGS) entry which is preliminary data.</text>
</comment>
<keyword evidence="3" id="KW-1185">Reference proteome</keyword>
<dbReference type="Proteomes" id="UP001500037">
    <property type="component" value="Unassembled WGS sequence"/>
</dbReference>
<evidence type="ECO:0008006" key="4">
    <source>
        <dbReference type="Google" id="ProtNLM"/>
    </source>
</evidence>
<organism evidence="2 3">
    <name type="scientific">Kitasatospora nipponensis</name>
    <dbReference type="NCBI Taxonomy" id="258049"/>
    <lineage>
        <taxon>Bacteria</taxon>
        <taxon>Bacillati</taxon>
        <taxon>Actinomycetota</taxon>
        <taxon>Actinomycetes</taxon>
        <taxon>Kitasatosporales</taxon>
        <taxon>Streptomycetaceae</taxon>
        <taxon>Kitasatospora</taxon>
    </lineage>
</organism>
<protein>
    <recommendedName>
        <fullName evidence="4">PrgI family protein</fullName>
    </recommendedName>
</protein>
<feature type="transmembrane region" description="Helical" evidence="1">
    <location>
        <begin position="20"/>
        <end position="42"/>
    </location>
</feature>
<keyword evidence="1" id="KW-1133">Transmembrane helix</keyword>
<name>A0ABN1W7D8_9ACTN</name>
<proteinExistence type="predicted"/>
<evidence type="ECO:0000313" key="3">
    <source>
        <dbReference type="Proteomes" id="UP001500037"/>
    </source>
</evidence>
<dbReference type="EMBL" id="BAAALF010000036">
    <property type="protein sequence ID" value="GAA1234769.1"/>
    <property type="molecule type" value="Genomic_DNA"/>
</dbReference>
<accession>A0ABN1W7D8</accession>
<keyword evidence="1" id="KW-0812">Transmembrane</keyword>
<sequence length="428" mass="46555">MVFVPEGPLAYFWERMQTGLTLVLVLGVLTLAPVGMLGLIGLKAFTIGALIDVCVLFALGLTVGLVVVWGRRNDVRWVEFPPVDWPTELKVVRMVGSSRIPVEDLLTASVIDHIDGLYEEGSPQPEVSIGVEVQLGTARGLVQSPYLLRTTLKAAGEELDELLPLGVIARRETQHRRNFPLMQAEYKSWWCTEQVAEAWGVPPDDARILLERLRVGYARSAGILRGSGPTAYDPDEVRMVAAQIADGTVARYAVAVLLEQLARVGMPGERVALPEAGDDGSPEIFDFGPLVRDVINSGARYGLACALARAPADPPGSRQLFFDSSLVSVLGDEGLTARCRALHRLLLAWGRTQDTSRLPAEVESHLDHVRHLLCCAARREELPPHVPPPASGHWTAPPGMPSADELAARVEQALADRPTVRLSRHVTA</sequence>
<feature type="transmembrane region" description="Helical" evidence="1">
    <location>
        <begin position="49"/>
        <end position="70"/>
    </location>
</feature>
<dbReference type="RefSeq" id="WP_344441616.1">
    <property type="nucleotide sequence ID" value="NZ_BAAALF010000036.1"/>
</dbReference>